<feature type="region of interest" description="Disordered" evidence="4">
    <location>
        <begin position="103"/>
        <end position="128"/>
    </location>
</feature>
<keyword evidence="3" id="KW-0131">Cell cycle</keyword>
<dbReference type="Gene3D" id="3.30.1120.40">
    <property type="entry name" value="Stage V sporulation protein G"/>
    <property type="match status" value="1"/>
</dbReference>
<name>A0A3E3IKK1_9FIRM</name>
<proteinExistence type="predicted"/>
<dbReference type="AlphaFoldDB" id="A0A3E3IKK1"/>
<evidence type="ECO:0000256" key="4">
    <source>
        <dbReference type="SAM" id="MobiDB-lite"/>
    </source>
</evidence>
<keyword evidence="1" id="KW-0132">Cell division</keyword>
<reference evidence="5 6" key="1">
    <citation type="submission" date="2018-08" db="EMBL/GenBank/DDBJ databases">
        <title>A genome reference for cultivated species of the human gut microbiota.</title>
        <authorList>
            <person name="Zou Y."/>
            <person name="Xue W."/>
            <person name="Luo G."/>
        </authorList>
    </citation>
    <scope>NUCLEOTIDE SEQUENCE [LARGE SCALE GENOMIC DNA]</scope>
    <source>
        <strain evidence="5 6">TF05-12AC</strain>
    </source>
</reference>
<dbReference type="SUPFAM" id="SSF160537">
    <property type="entry name" value="SpoVG-like"/>
    <property type="match status" value="1"/>
</dbReference>
<dbReference type="Proteomes" id="UP000260828">
    <property type="component" value="Unassembled WGS sequence"/>
</dbReference>
<dbReference type="RefSeq" id="WP_117546507.1">
    <property type="nucleotide sequence ID" value="NZ_QVME01000004.1"/>
</dbReference>
<evidence type="ECO:0000256" key="2">
    <source>
        <dbReference type="ARBA" id="ARBA00023210"/>
    </source>
</evidence>
<evidence type="ECO:0000313" key="5">
    <source>
        <dbReference type="EMBL" id="RGE67629.1"/>
    </source>
</evidence>
<dbReference type="InterPro" id="IPR036751">
    <property type="entry name" value="SpoVG_sf"/>
</dbReference>
<dbReference type="GO" id="GO:0030435">
    <property type="term" value="P:sporulation resulting in formation of a cellular spore"/>
    <property type="evidence" value="ECO:0007669"/>
    <property type="project" value="InterPro"/>
</dbReference>
<protein>
    <submittedName>
        <fullName evidence="5">SpoVG family protein</fullName>
    </submittedName>
</protein>
<organism evidence="5 6">
    <name type="scientific">Anaerotruncus colihominis</name>
    <dbReference type="NCBI Taxonomy" id="169435"/>
    <lineage>
        <taxon>Bacteria</taxon>
        <taxon>Bacillati</taxon>
        <taxon>Bacillota</taxon>
        <taxon>Clostridia</taxon>
        <taxon>Eubacteriales</taxon>
        <taxon>Oscillospiraceae</taxon>
        <taxon>Anaerotruncus</taxon>
    </lineage>
</organism>
<comment type="caution">
    <text evidence="5">The sequence shown here is derived from an EMBL/GenBank/DDBJ whole genome shotgun (WGS) entry which is preliminary data.</text>
</comment>
<dbReference type="PANTHER" id="PTHR38429:SF1">
    <property type="entry name" value="SEPTATION PROTEIN SPOVG-RELATED"/>
    <property type="match status" value="1"/>
</dbReference>
<accession>A0A3E3IKK1</accession>
<dbReference type="GO" id="GO:0000917">
    <property type="term" value="P:division septum assembly"/>
    <property type="evidence" value="ECO:0007669"/>
    <property type="project" value="UniProtKB-KW"/>
</dbReference>
<sequence>MKQKEQKNGMNPSQEQLPAVEMRVNRLGKGDGHCLAHLSVTLGGAFAVRGLRLMEGKNGPFLNFPSYKSSNGYQDICFPVSAQLRQQMTDAAVAAYRQVLDRHQAEAATQSQAEPEEPEPASGIGMQM</sequence>
<dbReference type="PANTHER" id="PTHR38429">
    <property type="entry name" value="SEPTATION PROTEIN SPOVG-RELATED"/>
    <property type="match status" value="1"/>
</dbReference>
<gene>
    <name evidence="5" type="ORF">DXC40_09020</name>
</gene>
<evidence type="ECO:0000256" key="1">
    <source>
        <dbReference type="ARBA" id="ARBA00022618"/>
    </source>
</evidence>
<dbReference type="InterPro" id="IPR007170">
    <property type="entry name" value="SpoVG"/>
</dbReference>
<dbReference type="Pfam" id="PF04026">
    <property type="entry name" value="SpoVG"/>
    <property type="match status" value="1"/>
</dbReference>
<keyword evidence="2" id="KW-0717">Septation</keyword>
<evidence type="ECO:0000256" key="3">
    <source>
        <dbReference type="ARBA" id="ARBA00023306"/>
    </source>
</evidence>
<evidence type="ECO:0000313" key="6">
    <source>
        <dbReference type="Proteomes" id="UP000260828"/>
    </source>
</evidence>
<dbReference type="EMBL" id="QVME01000004">
    <property type="protein sequence ID" value="RGE67629.1"/>
    <property type="molecule type" value="Genomic_DNA"/>
</dbReference>